<sequence>QKQRVSIARALYYNAEIVLLDDPLSAVDAHVGKYLFTNCFQRALAKKTRLLATHHLHYLPQVDYIICMEDGEIAEQGTYEELMKNEKNCSKLIAEYGKSENDSEIKEDREQTLDDDKENKKDQTDILYNELMSTEELYRGAVNYEIYLAYIRNVGGLLLVLVIIFLFAMMIGTDIGNNLWLSFWSSNKFDISMGVYCSWGVAQGILAVLSSVAFSYGSANASKRLHNKAIKRVLRTPTRFFDTTPLGRIINRLLSESFRMFLTYLSNIIGILILTAVVFAWFIIPMVFLIILYYLTALYYRASSRELKRVHSVLRSSLYAHFSETLTGLPIIRASNMNSVERLVYYNDKLEIEAESIIPDNRPPPGWPS</sequence>
<gene>
    <name evidence="1" type="ORF">RPERSI_LOCUS20376</name>
</gene>
<reference evidence="1" key="1">
    <citation type="submission" date="2021-06" db="EMBL/GenBank/DDBJ databases">
        <authorList>
            <person name="Kallberg Y."/>
            <person name="Tangrot J."/>
            <person name="Rosling A."/>
        </authorList>
    </citation>
    <scope>NUCLEOTIDE SEQUENCE</scope>
    <source>
        <strain evidence="1">MA461A</strain>
    </source>
</reference>
<proteinExistence type="predicted"/>
<keyword evidence="2" id="KW-1185">Reference proteome</keyword>
<name>A0ACA9RL13_9GLOM</name>
<feature type="non-terminal residue" evidence="1">
    <location>
        <position position="369"/>
    </location>
</feature>
<evidence type="ECO:0000313" key="2">
    <source>
        <dbReference type="Proteomes" id="UP000789920"/>
    </source>
</evidence>
<dbReference type="Proteomes" id="UP000789920">
    <property type="component" value="Unassembled WGS sequence"/>
</dbReference>
<dbReference type="EMBL" id="CAJVQC010057462">
    <property type="protein sequence ID" value="CAG8797621.1"/>
    <property type="molecule type" value="Genomic_DNA"/>
</dbReference>
<accession>A0ACA9RL13</accession>
<feature type="non-terminal residue" evidence="1">
    <location>
        <position position="1"/>
    </location>
</feature>
<comment type="caution">
    <text evidence="1">The sequence shown here is derived from an EMBL/GenBank/DDBJ whole genome shotgun (WGS) entry which is preliminary data.</text>
</comment>
<evidence type="ECO:0000313" key="1">
    <source>
        <dbReference type="EMBL" id="CAG8797621.1"/>
    </source>
</evidence>
<organism evidence="1 2">
    <name type="scientific">Racocetra persica</name>
    <dbReference type="NCBI Taxonomy" id="160502"/>
    <lineage>
        <taxon>Eukaryota</taxon>
        <taxon>Fungi</taxon>
        <taxon>Fungi incertae sedis</taxon>
        <taxon>Mucoromycota</taxon>
        <taxon>Glomeromycotina</taxon>
        <taxon>Glomeromycetes</taxon>
        <taxon>Diversisporales</taxon>
        <taxon>Gigasporaceae</taxon>
        <taxon>Racocetra</taxon>
    </lineage>
</organism>
<protein>
    <submittedName>
        <fullName evidence="1">2081_t:CDS:1</fullName>
    </submittedName>
</protein>